<accession>Q1S5J6</accession>
<dbReference type="InterPro" id="IPR043502">
    <property type="entry name" value="DNA/RNA_pol_sf"/>
</dbReference>
<feature type="region of interest" description="Disordered" evidence="4">
    <location>
        <begin position="1018"/>
        <end position="1097"/>
    </location>
</feature>
<feature type="compositionally biased region" description="Polar residues" evidence="4">
    <location>
        <begin position="1079"/>
        <end position="1090"/>
    </location>
</feature>
<keyword evidence="1" id="KW-0479">Metal-binding</keyword>
<keyword evidence="3" id="KW-0862">Zinc</keyword>
<dbReference type="ExpressionAtlas" id="Q1S5J6">
    <property type="expression patterns" value="differential"/>
</dbReference>
<reference evidence="7" key="1">
    <citation type="submission" date="2006-03" db="EMBL/GenBank/DDBJ databases">
        <authorList>
            <person name="Qin B."/>
            <person name="Lin S."/>
            <person name="Roe B.A."/>
        </authorList>
    </citation>
    <scope>NUCLEOTIDE SEQUENCE</scope>
</reference>
<dbReference type="InterPro" id="IPR036397">
    <property type="entry name" value="RNaseH_sf"/>
</dbReference>
<dbReference type="PROSITE" id="PS50158">
    <property type="entry name" value="ZF_CCHC"/>
    <property type="match status" value="1"/>
</dbReference>
<evidence type="ECO:0000259" key="5">
    <source>
        <dbReference type="PROSITE" id="PS50158"/>
    </source>
</evidence>
<dbReference type="GO" id="GO:0008270">
    <property type="term" value="F:zinc ion binding"/>
    <property type="evidence" value="ECO:0007669"/>
    <property type="project" value="UniProtKB-KW"/>
</dbReference>
<dbReference type="InterPro" id="IPR001584">
    <property type="entry name" value="Integrase_cat-core"/>
</dbReference>
<dbReference type="Gene3D" id="3.30.420.10">
    <property type="entry name" value="Ribonuclease H-like superfamily/Ribonuclease H"/>
    <property type="match status" value="1"/>
</dbReference>
<feature type="compositionally biased region" description="Acidic residues" evidence="4">
    <location>
        <begin position="1064"/>
        <end position="1078"/>
    </location>
</feature>
<dbReference type="SUPFAM" id="SSF53098">
    <property type="entry name" value="Ribonuclease H-like"/>
    <property type="match status" value="1"/>
</dbReference>
<keyword evidence="7" id="KW-0548">Nucleotidyltransferase</keyword>
<feature type="compositionally biased region" description="Basic and acidic residues" evidence="4">
    <location>
        <begin position="1018"/>
        <end position="1028"/>
    </location>
</feature>
<feature type="compositionally biased region" description="Basic and acidic residues" evidence="4">
    <location>
        <begin position="616"/>
        <end position="628"/>
    </location>
</feature>
<evidence type="ECO:0000259" key="6">
    <source>
        <dbReference type="PROSITE" id="PS50994"/>
    </source>
</evidence>
<dbReference type="Pfam" id="PF14223">
    <property type="entry name" value="Retrotran_gag_2"/>
    <property type="match status" value="1"/>
</dbReference>
<feature type="compositionally biased region" description="Polar residues" evidence="4">
    <location>
        <begin position="1031"/>
        <end position="1042"/>
    </location>
</feature>
<dbReference type="GO" id="GO:0003676">
    <property type="term" value="F:nucleic acid binding"/>
    <property type="evidence" value="ECO:0007669"/>
    <property type="project" value="InterPro"/>
</dbReference>
<dbReference type="PANTHER" id="PTHR42648:SF21">
    <property type="entry name" value="CYSTEINE-RICH RLK (RECEPTOR-LIKE PROTEIN KINASE) 8"/>
    <property type="match status" value="1"/>
</dbReference>
<dbReference type="SUPFAM" id="SSF56672">
    <property type="entry name" value="DNA/RNA polymerases"/>
    <property type="match status" value="1"/>
</dbReference>
<proteinExistence type="predicted"/>
<dbReference type="GO" id="GO:0015074">
    <property type="term" value="P:DNA integration"/>
    <property type="evidence" value="ECO:0007669"/>
    <property type="project" value="InterPro"/>
</dbReference>
<dbReference type="InterPro" id="IPR036875">
    <property type="entry name" value="Znf_CCHC_sf"/>
</dbReference>
<feature type="compositionally biased region" description="Acidic residues" evidence="4">
    <location>
        <begin position="262"/>
        <end position="274"/>
    </location>
</feature>
<feature type="compositionally biased region" description="Low complexity" evidence="4">
    <location>
        <begin position="246"/>
        <end position="259"/>
    </location>
</feature>
<dbReference type="PROSITE" id="PS50994">
    <property type="entry name" value="INTEGRASE"/>
    <property type="match status" value="1"/>
</dbReference>
<dbReference type="GO" id="GO:0016787">
    <property type="term" value="F:hydrolase activity"/>
    <property type="evidence" value="ECO:0007669"/>
    <property type="project" value="UniProtKB-KW"/>
</dbReference>
<feature type="region of interest" description="Disordered" evidence="4">
    <location>
        <begin position="606"/>
        <end position="678"/>
    </location>
</feature>
<dbReference type="Pfam" id="PF07727">
    <property type="entry name" value="RVT_2"/>
    <property type="match status" value="1"/>
</dbReference>
<organism evidence="7">
    <name type="scientific">Medicago truncatula</name>
    <name type="common">Barrel medic</name>
    <name type="synonym">Medicago tribuloides</name>
    <dbReference type="NCBI Taxonomy" id="3880"/>
    <lineage>
        <taxon>Eukaryota</taxon>
        <taxon>Viridiplantae</taxon>
        <taxon>Streptophyta</taxon>
        <taxon>Embryophyta</taxon>
        <taxon>Tracheophyta</taxon>
        <taxon>Spermatophyta</taxon>
        <taxon>Magnoliopsida</taxon>
        <taxon>eudicotyledons</taxon>
        <taxon>Gunneridae</taxon>
        <taxon>Pentapetalae</taxon>
        <taxon>rosids</taxon>
        <taxon>fabids</taxon>
        <taxon>Fabales</taxon>
        <taxon>Fabaceae</taxon>
        <taxon>Papilionoideae</taxon>
        <taxon>50 kb inversion clade</taxon>
        <taxon>NPAAA clade</taxon>
        <taxon>Hologalegina</taxon>
        <taxon>IRL clade</taxon>
        <taxon>Trifolieae</taxon>
        <taxon>Medicago</taxon>
    </lineage>
</organism>
<gene>
    <name evidence="7" type="ORF">MtrDRAFT_AC147431g15v2</name>
</gene>
<dbReference type="PANTHER" id="PTHR42648">
    <property type="entry name" value="TRANSPOSASE, PUTATIVE-RELATED"/>
    <property type="match status" value="1"/>
</dbReference>
<feature type="region of interest" description="Disordered" evidence="4">
    <location>
        <begin position="236"/>
        <end position="275"/>
    </location>
</feature>
<dbReference type="InterPro" id="IPR012337">
    <property type="entry name" value="RNaseH-like_sf"/>
</dbReference>
<feature type="domain" description="Integrase catalytic" evidence="6">
    <location>
        <begin position="794"/>
        <end position="960"/>
    </location>
</feature>
<keyword evidence="3" id="KW-0863">Zinc-finger</keyword>
<dbReference type="GO" id="GO:0003964">
    <property type="term" value="F:RNA-directed DNA polymerase activity"/>
    <property type="evidence" value="ECO:0007669"/>
    <property type="project" value="UniProtKB-KW"/>
</dbReference>
<name>Q1S5J6_MEDTR</name>
<protein>
    <submittedName>
        <fullName evidence="7">Reverse transcriptase (RNA-dependent DNA polymerase), putative</fullName>
    </submittedName>
</protein>
<keyword evidence="7" id="KW-0695">RNA-directed DNA polymerase</keyword>
<dbReference type="SUPFAM" id="SSF57756">
    <property type="entry name" value="Retrovirus zinc finger-like domains"/>
    <property type="match status" value="1"/>
</dbReference>
<dbReference type="InterPro" id="IPR001878">
    <property type="entry name" value="Znf_CCHC"/>
</dbReference>
<evidence type="ECO:0000256" key="2">
    <source>
        <dbReference type="ARBA" id="ARBA00022801"/>
    </source>
</evidence>
<dbReference type="Pfam" id="PF25597">
    <property type="entry name" value="SH3_retrovirus"/>
    <property type="match status" value="1"/>
</dbReference>
<dbReference type="InterPro" id="IPR039537">
    <property type="entry name" value="Retrotran_Ty1/copia-like"/>
</dbReference>
<dbReference type="SMART" id="SM00343">
    <property type="entry name" value="ZnF_C2HC"/>
    <property type="match status" value="1"/>
</dbReference>
<feature type="domain" description="CCHC-type" evidence="5">
    <location>
        <begin position="314"/>
        <end position="329"/>
    </location>
</feature>
<dbReference type="Pfam" id="PF00098">
    <property type="entry name" value="zf-CCHC"/>
    <property type="match status" value="1"/>
</dbReference>
<evidence type="ECO:0000256" key="3">
    <source>
        <dbReference type="PROSITE-ProRule" id="PRU00047"/>
    </source>
</evidence>
<dbReference type="EMBL" id="AC147431">
    <property type="protein sequence ID" value="ABE88110.1"/>
    <property type="molecule type" value="Genomic_DNA"/>
</dbReference>
<dbReference type="Gene3D" id="4.10.60.10">
    <property type="entry name" value="Zinc finger, CCHC-type"/>
    <property type="match status" value="1"/>
</dbReference>
<keyword evidence="2" id="KW-0378">Hydrolase</keyword>
<dbReference type="InterPro" id="IPR057670">
    <property type="entry name" value="SH3_retrovirus"/>
</dbReference>
<keyword evidence="7" id="KW-0808">Transferase</keyword>
<evidence type="ECO:0000256" key="4">
    <source>
        <dbReference type="SAM" id="MobiDB-lite"/>
    </source>
</evidence>
<dbReference type="InterPro" id="IPR013103">
    <property type="entry name" value="RVT_2"/>
</dbReference>
<dbReference type="Pfam" id="PF00665">
    <property type="entry name" value="rve"/>
    <property type="match status" value="1"/>
</dbReference>
<evidence type="ECO:0000256" key="1">
    <source>
        <dbReference type="ARBA" id="ARBA00022723"/>
    </source>
</evidence>
<evidence type="ECO:0000313" key="7">
    <source>
        <dbReference type="EMBL" id="ABE88110.1"/>
    </source>
</evidence>
<reference evidence="7" key="2">
    <citation type="submission" date="2006-04" db="EMBL/GenBank/DDBJ databases">
        <authorList>
            <consortium name="The International Medicago Genome Annotation Group"/>
        </authorList>
    </citation>
    <scope>NUCLEOTIDE SEQUENCE</scope>
</reference>
<dbReference type="CDD" id="cd09272">
    <property type="entry name" value="RNase_HI_RT_Ty1"/>
    <property type="match status" value="1"/>
</dbReference>
<sequence length="1654" mass="189746">MSGDEESVTTKYTSVKHDYDTADKKTDSGKAPRFNGDPEEFSWWKTNMYSFIMGLDEELWDILEDGVDDLDLDEEGAAIDRRIHTPAQKKLYKKHHKIRGIIVASIPRTEYMKMSDKSTAKAMFASLCANFEGSKKVKEAKALMLVHQYELFRMKDDESIEEMYSRFQTLVSGLQILKKSYVASDHVSKILRSLPSRWRPKVTAIEEAKDLNTLSVEDLVSSLKVHEMSLNEHEISKKSKSIALPSKGKTSKSSKAYKASESEEESPDGDSDEDQSVKMAMLSNKLEYLARKQKKFLSKRGSYKNSKKEDQKGCFNCKKPGHFIADCPDLQKEKFKGKSKKSSFNSSKFRKQIKKSLMATWEDLDSESGSDKEEADDDAKAAMGLVATVSSEAVSESESDSEDENEVYSKIPRQELVDSLKELLSLFEHRTNELTDLKEKYVDLMKQQKSTLLELKASEEELKRFNLISTTYEDRLKSLCQKLQEKCDKGSGNKHEIALDDFIMAGIDRSKVASMIYSTYKNKGKEIGYSEEKSKEYSLKSYCDCIKDGLKSTFVPEGTNAVTAVQSKPEASGSQAKITSKPENPKIKVMTKSDPKSQKIKILKRSEPVHQNLIKPESKIPKQKDQKNKAATASEKTIPKGVKPKVLNDQKPLSIHPKVQGRKSKTSKTNPKGPMKIWVPKSELDKNAGVLKGKRETKVMVPRQRMFKAHDWRESFVPYPYNERWRRSEVWWQPNGKDHWYRLGHANWRLISKIIKLQLVKGLPNIDYHSDALCGACQKGKIVKSSFKSKDIVSTSRPLELLHIDLFGPVNTASLYGSKYGLVIVDDYSRWTWVKFIKSKDYACEVFSSFCTQIQSEKELKILKVRSDHGGEFENEPFELFCEKHGILHEFSSPRTPQQNGVVERKNRTLQEMARTMIHENNLAKHFWAEAVNTSCYIQNRIYIRPMLEKIAYGLFKGRRLNISYFHQFGCTCYILNTKDYLKKFDVKAQRGIFLGYSERSKAYRVYNSETHCVEESMHVKFDDREPGSKTPEQSESNAGTTDSEDASESDQPSNSEKYTEVESYPEAEITPEVESNSEAEPSPIVQNESASEDFQDNTQQVIQPKFKHKSSHPEELIIGSKDSPRRTRSHFRQEETLIGLLSIIEPKTVEEALSDDGWILSMQEELNQFQRNDVWDLVPKPFQKNIIGTKWVFRNKQNEQGEVTRNKARLVAQGYSQQEGIDYTETFAPVARLEAIRLLLSYAINHGIILYQMDVKSALLNGVIEEEVYVKQPPGFEDLKHPDHVYKLKKSLYGLKQAPRAWYDRLSNFLIKNDFERGQVDTTLFRRTLKKDILIVQIYVDDIIFGSTNASLCKEFSKLMQDEFEMSMMGELKFFLVIQINQSKEGVYVHQTKYTKELLKKFKLEDCKVMYTPMHPTCTLSKEDTGTVVDQKLYRGMIGSLLYLTASRPDILFSVCLCARFQSDPRESHLTAVKIIFRYLKGTTNLGLLYRKSLDYKLIGFCDADYAGDRIERKSTSGNCQFLGENLISWASKRQVTIAMSTAEAEYISAASCCTQLLWMKHQLEDYQINANSIPIYCDNTAAICLSKNPILHSRAKHIEIKHHFIRDYVQKGILDLQFIDTEHQWADIFTKPLSVERFDFIKKNLNMHFVSD</sequence>